<dbReference type="AlphaFoldDB" id="A0A7X6MGF8"/>
<reference evidence="1 2" key="1">
    <citation type="submission" date="2020-04" db="EMBL/GenBank/DDBJ databases">
        <title>MicrobeNet Type strains.</title>
        <authorList>
            <person name="Nicholson A.C."/>
        </authorList>
    </citation>
    <scope>NUCLEOTIDE SEQUENCE [LARGE SCALE GENOMIC DNA]</scope>
    <source>
        <strain evidence="1 2">ATCC 23612</strain>
    </source>
</reference>
<gene>
    <name evidence="1" type="ORF">HGB44_24735</name>
</gene>
<dbReference type="RefSeq" id="WP_061080060.1">
    <property type="nucleotide sequence ID" value="NZ_JAAXPG010000028.1"/>
</dbReference>
<keyword evidence="2" id="KW-1185">Reference proteome</keyword>
<dbReference type="EMBL" id="JAAXPG010000028">
    <property type="protein sequence ID" value="NKZ00852.1"/>
    <property type="molecule type" value="Genomic_DNA"/>
</dbReference>
<evidence type="ECO:0000313" key="1">
    <source>
        <dbReference type="EMBL" id="NKZ00852.1"/>
    </source>
</evidence>
<evidence type="ECO:0000313" key="2">
    <source>
        <dbReference type="Proteomes" id="UP000553209"/>
    </source>
</evidence>
<comment type="caution">
    <text evidence="1">The sequence shown here is derived from an EMBL/GenBank/DDBJ whole genome shotgun (WGS) entry which is preliminary data.</text>
</comment>
<sequence>MKLTRIAGECNNRRTCPTVYASDRGTVVVQGYTLAAGDLAQITLPEGESAVEIPLSLLKEAARVHGD</sequence>
<proteinExistence type="predicted"/>
<protein>
    <submittedName>
        <fullName evidence="1">Uncharacterized protein</fullName>
    </submittedName>
</protein>
<accession>A0A7X6MGF8</accession>
<organism evidence="1 2">
    <name type="scientific">Nocardiopsis alborubida</name>
    <dbReference type="NCBI Taxonomy" id="146802"/>
    <lineage>
        <taxon>Bacteria</taxon>
        <taxon>Bacillati</taxon>
        <taxon>Actinomycetota</taxon>
        <taxon>Actinomycetes</taxon>
        <taxon>Streptosporangiales</taxon>
        <taxon>Nocardiopsidaceae</taxon>
        <taxon>Nocardiopsis</taxon>
    </lineage>
</organism>
<name>A0A7X6MGF8_9ACTN</name>
<dbReference type="Proteomes" id="UP000553209">
    <property type="component" value="Unassembled WGS sequence"/>
</dbReference>